<dbReference type="EMBL" id="NEDP02001884">
    <property type="protein sequence ID" value="OWF52256.1"/>
    <property type="molecule type" value="Genomic_DNA"/>
</dbReference>
<evidence type="ECO:0000313" key="2">
    <source>
        <dbReference type="Proteomes" id="UP000242188"/>
    </source>
</evidence>
<accession>A0A210QU53</accession>
<dbReference type="STRING" id="6573.A0A210QU53"/>
<dbReference type="Gene3D" id="2.30.38.10">
    <property type="entry name" value="Luciferase, Domain 3"/>
    <property type="match status" value="1"/>
</dbReference>
<dbReference type="AlphaFoldDB" id="A0A210QU53"/>
<reference evidence="1 2" key="1">
    <citation type="journal article" date="2017" name="Nat. Ecol. Evol.">
        <title>Scallop genome provides insights into evolution of bilaterian karyotype and development.</title>
        <authorList>
            <person name="Wang S."/>
            <person name="Zhang J."/>
            <person name="Jiao W."/>
            <person name="Li J."/>
            <person name="Xun X."/>
            <person name="Sun Y."/>
            <person name="Guo X."/>
            <person name="Huan P."/>
            <person name="Dong B."/>
            <person name="Zhang L."/>
            <person name="Hu X."/>
            <person name="Sun X."/>
            <person name="Wang J."/>
            <person name="Zhao C."/>
            <person name="Wang Y."/>
            <person name="Wang D."/>
            <person name="Huang X."/>
            <person name="Wang R."/>
            <person name="Lv J."/>
            <person name="Li Y."/>
            <person name="Zhang Z."/>
            <person name="Liu B."/>
            <person name="Lu W."/>
            <person name="Hui Y."/>
            <person name="Liang J."/>
            <person name="Zhou Z."/>
            <person name="Hou R."/>
            <person name="Li X."/>
            <person name="Liu Y."/>
            <person name="Li H."/>
            <person name="Ning X."/>
            <person name="Lin Y."/>
            <person name="Zhao L."/>
            <person name="Xing Q."/>
            <person name="Dou J."/>
            <person name="Li Y."/>
            <person name="Mao J."/>
            <person name="Guo H."/>
            <person name="Dou H."/>
            <person name="Li T."/>
            <person name="Mu C."/>
            <person name="Jiang W."/>
            <person name="Fu Q."/>
            <person name="Fu X."/>
            <person name="Miao Y."/>
            <person name="Liu J."/>
            <person name="Yu Q."/>
            <person name="Li R."/>
            <person name="Liao H."/>
            <person name="Li X."/>
            <person name="Kong Y."/>
            <person name="Jiang Z."/>
            <person name="Chourrout D."/>
            <person name="Li R."/>
            <person name="Bao Z."/>
        </authorList>
    </citation>
    <scope>NUCLEOTIDE SEQUENCE [LARGE SCALE GENOMIC DNA]</scope>
    <source>
        <strain evidence="1 2">PY_sf001</strain>
    </source>
</reference>
<dbReference type="PANTHER" id="PTHR42814:SF3">
    <property type="entry name" value="BETA-N-ACETYLHEXOSAMINIDASE"/>
    <property type="match status" value="1"/>
</dbReference>
<keyword evidence="2" id="KW-1185">Reference proteome</keyword>
<evidence type="ECO:0000313" key="1">
    <source>
        <dbReference type="EMBL" id="OWF52256.1"/>
    </source>
</evidence>
<gene>
    <name evidence="1" type="ORF">KP79_PYT16393</name>
</gene>
<comment type="caution">
    <text evidence="1">The sequence shown here is derived from an EMBL/GenBank/DDBJ whole genome shotgun (WGS) entry which is preliminary data.</text>
</comment>
<sequence length="98" mass="10664">MTKGYRNSPELNKVSFSDGGWFRTGDIGLITEDGKSYVKGNSADVVKRGTVKIVFRSVETEISSFPCVKEAVVVAVPDQCLLEEICAKRSCKKCVGIS</sequence>
<dbReference type="Gene3D" id="3.30.300.30">
    <property type="match status" value="1"/>
</dbReference>
<dbReference type="Proteomes" id="UP000242188">
    <property type="component" value="Unassembled WGS sequence"/>
</dbReference>
<dbReference type="PANTHER" id="PTHR42814">
    <property type="entry name" value="AMP-BINDING DOMAIN-CONTAINING PROTEIN"/>
    <property type="match status" value="1"/>
</dbReference>
<dbReference type="SUPFAM" id="SSF56801">
    <property type="entry name" value="Acetyl-CoA synthetase-like"/>
    <property type="match status" value="1"/>
</dbReference>
<name>A0A210QU53_MIZYE</name>
<proteinExistence type="predicted"/>
<keyword evidence="1" id="KW-0436">Ligase</keyword>
<protein>
    <submittedName>
        <fullName evidence="1">2,3-dihydroxybenzoate-AMP ligase</fullName>
    </submittedName>
</protein>
<dbReference type="GO" id="GO:0016874">
    <property type="term" value="F:ligase activity"/>
    <property type="evidence" value="ECO:0007669"/>
    <property type="project" value="UniProtKB-KW"/>
</dbReference>
<organism evidence="1 2">
    <name type="scientific">Mizuhopecten yessoensis</name>
    <name type="common">Japanese scallop</name>
    <name type="synonym">Patinopecten yessoensis</name>
    <dbReference type="NCBI Taxonomy" id="6573"/>
    <lineage>
        <taxon>Eukaryota</taxon>
        <taxon>Metazoa</taxon>
        <taxon>Spiralia</taxon>
        <taxon>Lophotrochozoa</taxon>
        <taxon>Mollusca</taxon>
        <taxon>Bivalvia</taxon>
        <taxon>Autobranchia</taxon>
        <taxon>Pteriomorphia</taxon>
        <taxon>Pectinida</taxon>
        <taxon>Pectinoidea</taxon>
        <taxon>Pectinidae</taxon>
        <taxon>Mizuhopecten</taxon>
    </lineage>
</organism>
<dbReference type="InterPro" id="IPR045851">
    <property type="entry name" value="AMP-bd_C_sf"/>
</dbReference>